<reference evidence="3 4" key="1">
    <citation type="submission" date="2016-05" db="EMBL/GenBank/DDBJ databases">
        <title>Draft Genome Sequences of Stenotrophomonas maltophilia Strains Sm32COP, Sm41DVV, Sm46PAILV, SmF3, SmF22, SmSOFb1 and SmCVFa1, Isolated from Different Manures, in France.</title>
        <authorList>
            <person name="Nazaret S."/>
            <person name="Bodilis J."/>
        </authorList>
    </citation>
    <scope>NUCLEOTIDE SEQUENCE [LARGE SCALE GENOMIC DNA]</scope>
    <source>
        <strain evidence="3 4">Sm41DVV</strain>
    </source>
</reference>
<gene>
    <name evidence="3" type="ORF">A9K56_13775</name>
</gene>
<proteinExistence type="predicted"/>
<dbReference type="Proteomes" id="UP000092125">
    <property type="component" value="Unassembled WGS sequence"/>
</dbReference>
<dbReference type="InterPro" id="IPR050491">
    <property type="entry name" value="AmpC-like"/>
</dbReference>
<evidence type="ECO:0000256" key="1">
    <source>
        <dbReference type="SAM" id="SignalP"/>
    </source>
</evidence>
<dbReference type="Gene3D" id="3.40.710.10">
    <property type="entry name" value="DD-peptidase/beta-lactamase superfamily"/>
    <property type="match status" value="1"/>
</dbReference>
<dbReference type="Pfam" id="PF00144">
    <property type="entry name" value="Beta-lactamase"/>
    <property type="match status" value="1"/>
</dbReference>
<comment type="caution">
    <text evidence="3">The sequence shown here is derived from an EMBL/GenBank/DDBJ whole genome shotgun (WGS) entry which is preliminary data.</text>
</comment>
<dbReference type="RefSeq" id="WP_065182562.1">
    <property type="nucleotide sequence ID" value="NZ_LYVI01000008.1"/>
</dbReference>
<organism evidence="3 4">
    <name type="scientific">Stenotrophomonas maltophilia</name>
    <name type="common">Pseudomonas maltophilia</name>
    <name type="synonym">Xanthomonas maltophilia</name>
    <dbReference type="NCBI Taxonomy" id="40324"/>
    <lineage>
        <taxon>Bacteria</taxon>
        <taxon>Pseudomonadati</taxon>
        <taxon>Pseudomonadota</taxon>
        <taxon>Gammaproteobacteria</taxon>
        <taxon>Lysobacterales</taxon>
        <taxon>Lysobacteraceae</taxon>
        <taxon>Stenotrophomonas</taxon>
        <taxon>Stenotrophomonas maltophilia group</taxon>
    </lineage>
</organism>
<evidence type="ECO:0000313" key="3">
    <source>
        <dbReference type="EMBL" id="OBU60763.1"/>
    </source>
</evidence>
<dbReference type="InterPro" id="IPR001466">
    <property type="entry name" value="Beta-lactam-related"/>
</dbReference>
<evidence type="ECO:0000313" key="4">
    <source>
        <dbReference type="Proteomes" id="UP000092125"/>
    </source>
</evidence>
<protein>
    <submittedName>
        <fullName evidence="3">Penicillin-binding protein</fullName>
    </submittedName>
</protein>
<sequence length="523" mass="57760">MTQGSGPVLQLIVLAALATSPAAPAEPARFDADIATVVAREHLPGVAVAVVDQGQVVYRHAKGMRGDGGRIDEDTLFKIASNSKAMTAALLARLVQQGRLRWDDPVQRHLPGFRMHDAWVGQQMQVRDLLIHNSGLGLGAGDLMLWPEPNAFTRADIIAGLAHLKPVTSFRSGYAYDNLMYVVAGEVAAAAGGKPYDQLMREQVFEPLGMARCQVGRWSVRDVGNVAQPHARRDGRTTVVNADGEISADLPSMAAGGIRCSLRDMTRWMQVLLDPDLVPDWLDTPQRRALWTLHMPMPLGDMQRRWDNAHVHGYGYGWRLSDIDGHWKVAHTGTLSGMYSSLALLPDRGIGVVILINGEGEQARTALMQSMLKAYTAPQDRRRAADYLDELERAQASKRAQGHVAPSTEGARAVSGTALPQWQGRYADPWLGTAWLCPGPDGLRFRVEKSPRLQARVMQLQQRWLLRWDTLDEDAQAWLQPGDGPVPSLQLRAIDPDIDFSYDFQDLHFTRTGDCTGEPRARQ</sequence>
<dbReference type="SUPFAM" id="SSF56601">
    <property type="entry name" value="beta-lactamase/transpeptidase-like"/>
    <property type="match status" value="1"/>
</dbReference>
<feature type="signal peptide" evidence="1">
    <location>
        <begin position="1"/>
        <end position="25"/>
    </location>
</feature>
<dbReference type="PANTHER" id="PTHR46825">
    <property type="entry name" value="D-ALANYL-D-ALANINE-CARBOXYPEPTIDASE/ENDOPEPTIDASE AMPH"/>
    <property type="match status" value="1"/>
</dbReference>
<evidence type="ECO:0000259" key="2">
    <source>
        <dbReference type="Pfam" id="PF00144"/>
    </source>
</evidence>
<keyword evidence="1" id="KW-0732">Signal</keyword>
<dbReference type="EMBL" id="LYVI01000008">
    <property type="protein sequence ID" value="OBU60763.1"/>
    <property type="molecule type" value="Genomic_DNA"/>
</dbReference>
<feature type="chain" id="PRO_5043051963" evidence="1">
    <location>
        <begin position="26"/>
        <end position="523"/>
    </location>
</feature>
<dbReference type="PANTHER" id="PTHR46825:SF15">
    <property type="entry name" value="BETA-LACTAMASE-RELATED DOMAIN-CONTAINING PROTEIN"/>
    <property type="match status" value="1"/>
</dbReference>
<accession>A0AAP7GQQ7</accession>
<dbReference type="InterPro" id="IPR012338">
    <property type="entry name" value="Beta-lactam/transpept-like"/>
</dbReference>
<feature type="domain" description="Beta-lactamase-related" evidence="2">
    <location>
        <begin position="30"/>
        <end position="364"/>
    </location>
</feature>
<name>A0AAP7GQQ7_STEMA</name>
<dbReference type="AlphaFoldDB" id="A0AAP7GQQ7"/>